<reference evidence="13" key="1">
    <citation type="journal article" date="2021" name="PeerJ">
        <title>Extensive microbial diversity within the chicken gut microbiome revealed by metagenomics and culture.</title>
        <authorList>
            <person name="Gilroy R."/>
            <person name="Ravi A."/>
            <person name="Getino M."/>
            <person name="Pursley I."/>
            <person name="Horton D.L."/>
            <person name="Alikhan N.F."/>
            <person name="Baker D."/>
            <person name="Gharbi K."/>
            <person name="Hall N."/>
            <person name="Watson M."/>
            <person name="Adriaenssens E.M."/>
            <person name="Foster-Nyarko E."/>
            <person name="Jarju S."/>
            <person name="Secka A."/>
            <person name="Antonio M."/>
            <person name="Oren A."/>
            <person name="Chaudhuri R.R."/>
            <person name="La Ragione R."/>
            <person name="Hildebrand F."/>
            <person name="Pallen M.J."/>
        </authorList>
    </citation>
    <scope>NUCLEOTIDE SEQUENCE</scope>
    <source>
        <strain evidence="13">CHK193-4272</strain>
    </source>
</reference>
<dbReference type="NCBIfam" id="TIGR01103">
    <property type="entry name" value="fliP"/>
    <property type="match status" value="1"/>
</dbReference>
<dbReference type="AlphaFoldDB" id="A0A9D1TGX8"/>
<reference evidence="13" key="2">
    <citation type="submission" date="2021-04" db="EMBL/GenBank/DDBJ databases">
        <authorList>
            <person name="Gilroy R."/>
        </authorList>
    </citation>
    <scope>NUCLEOTIDE SEQUENCE</scope>
    <source>
        <strain evidence="13">CHK193-4272</strain>
    </source>
</reference>
<feature type="transmembrane region" description="Helical" evidence="12">
    <location>
        <begin position="20"/>
        <end position="48"/>
    </location>
</feature>
<evidence type="ECO:0000313" key="14">
    <source>
        <dbReference type="Proteomes" id="UP000886808"/>
    </source>
</evidence>
<evidence type="ECO:0000256" key="7">
    <source>
        <dbReference type="ARBA" id="ARBA00022927"/>
    </source>
</evidence>
<organism evidence="13 14">
    <name type="scientific">Candidatus Butyricicoccus avistercoris</name>
    <dbReference type="NCBI Taxonomy" id="2838518"/>
    <lineage>
        <taxon>Bacteria</taxon>
        <taxon>Bacillati</taxon>
        <taxon>Bacillota</taxon>
        <taxon>Clostridia</taxon>
        <taxon>Eubacteriales</taxon>
        <taxon>Butyricicoccaceae</taxon>
        <taxon>Butyricicoccus</taxon>
    </lineage>
</organism>
<evidence type="ECO:0000313" key="13">
    <source>
        <dbReference type="EMBL" id="HIV61497.1"/>
    </source>
</evidence>
<keyword evidence="13" id="KW-0966">Cell projection</keyword>
<dbReference type="NCBIfam" id="NF009438">
    <property type="entry name" value="PRK12797.1"/>
    <property type="match status" value="1"/>
</dbReference>
<comment type="subcellular location">
    <subcellularLocation>
        <location evidence="12">Cell membrane</location>
        <topology evidence="12">Multi-pass membrane protein</topology>
    </subcellularLocation>
    <subcellularLocation>
        <location evidence="12">Bacterial flagellum basal body</location>
    </subcellularLocation>
</comment>
<dbReference type="PANTHER" id="PTHR30587">
    <property type="entry name" value="FLAGELLAR BIOSYNTHETIC PROTEIN FLIP"/>
    <property type="match status" value="1"/>
</dbReference>
<comment type="similarity">
    <text evidence="1 12">Belongs to the FliP/MopC/SpaP family.</text>
</comment>
<dbReference type="GO" id="GO:0009306">
    <property type="term" value="P:protein secretion"/>
    <property type="evidence" value="ECO:0007669"/>
    <property type="project" value="UniProtKB-UniRule"/>
</dbReference>
<sequence>MPEGLINVNGSNVQTLEILFLTTLIALLPSILVMMTSFTRIVISLSFLRTAMGTQQNPPNTVLIGISLFLTLFIMNPVLSDIKQNAYDPYTRQEITQQEAIERAKVPLKDFMLRQTEPSSIKMFCEMAGVDAPETTEEASQLAMRVVIPSYMTSELKRAFEIGFLLYLPFLLIDIVVSSTLMSMGMIMLPPAMISMPFKLLLFITVDGWQLMFSSLVQGFN</sequence>
<evidence type="ECO:0000256" key="10">
    <source>
        <dbReference type="ARBA" id="ARBA00023143"/>
    </source>
</evidence>
<keyword evidence="10" id="KW-0975">Bacterial flagellum</keyword>
<evidence type="ECO:0000256" key="3">
    <source>
        <dbReference type="ARBA" id="ARBA00022448"/>
    </source>
</evidence>
<evidence type="ECO:0000256" key="12">
    <source>
        <dbReference type="RuleBase" id="RU362069"/>
    </source>
</evidence>
<feature type="transmembrane region" description="Helical" evidence="12">
    <location>
        <begin position="164"/>
        <end position="188"/>
    </location>
</feature>
<dbReference type="PROSITE" id="PS01061">
    <property type="entry name" value="FLIP_2"/>
    <property type="match status" value="1"/>
</dbReference>
<evidence type="ECO:0000256" key="11">
    <source>
        <dbReference type="ARBA" id="ARBA00023225"/>
    </source>
</evidence>
<dbReference type="InterPro" id="IPR005838">
    <property type="entry name" value="T3SS_IM_P"/>
</dbReference>
<keyword evidence="11 12" id="KW-1006">Bacterial flagellum protein export</keyword>
<gene>
    <name evidence="12 13" type="primary">fliP</name>
    <name evidence="13" type="ORF">H9746_01405</name>
</gene>
<dbReference type="Pfam" id="PF00813">
    <property type="entry name" value="FliP"/>
    <property type="match status" value="1"/>
</dbReference>
<accession>A0A9D1TGX8</accession>
<keyword evidence="9 12" id="KW-0472">Membrane</keyword>
<keyword evidence="4 12" id="KW-1003">Cell membrane</keyword>
<dbReference type="PRINTS" id="PR00951">
    <property type="entry name" value="FLGBIOSNFLIP"/>
</dbReference>
<keyword evidence="13" id="KW-0282">Flagellum</keyword>
<comment type="function">
    <text evidence="12">Plays a role in the flagellum-specific transport system.</text>
</comment>
<dbReference type="Proteomes" id="UP000886808">
    <property type="component" value="Unassembled WGS sequence"/>
</dbReference>
<dbReference type="GO" id="GO:0044781">
    <property type="term" value="P:bacterial-type flagellum organization"/>
    <property type="evidence" value="ECO:0007669"/>
    <property type="project" value="UniProtKB-UniRule"/>
</dbReference>
<evidence type="ECO:0000256" key="4">
    <source>
        <dbReference type="ARBA" id="ARBA00022475"/>
    </source>
</evidence>
<proteinExistence type="inferred from homology"/>
<dbReference type="PRINTS" id="PR01302">
    <property type="entry name" value="TYPE3IMPPROT"/>
</dbReference>
<comment type="caution">
    <text evidence="12">Lacks conserved residue(s) required for the propagation of feature annotation.</text>
</comment>
<keyword evidence="3 12" id="KW-0813">Transport</keyword>
<name>A0A9D1TGX8_9FIRM</name>
<evidence type="ECO:0000256" key="2">
    <source>
        <dbReference type="ARBA" id="ARBA00021714"/>
    </source>
</evidence>
<evidence type="ECO:0000256" key="5">
    <source>
        <dbReference type="ARBA" id="ARBA00022692"/>
    </source>
</evidence>
<comment type="caution">
    <text evidence="13">The sequence shown here is derived from an EMBL/GenBank/DDBJ whole genome shotgun (WGS) entry which is preliminary data.</text>
</comment>
<dbReference type="PANTHER" id="PTHR30587:SF0">
    <property type="entry name" value="FLAGELLAR BIOSYNTHETIC PROTEIN FLIP"/>
    <property type="match status" value="1"/>
</dbReference>
<protein>
    <recommendedName>
        <fullName evidence="2 12">Flagellar biosynthetic protein FliP</fullName>
    </recommendedName>
</protein>
<evidence type="ECO:0000256" key="1">
    <source>
        <dbReference type="ARBA" id="ARBA00006257"/>
    </source>
</evidence>
<dbReference type="GO" id="GO:0005886">
    <property type="term" value="C:plasma membrane"/>
    <property type="evidence" value="ECO:0007669"/>
    <property type="project" value="UniProtKB-SubCell"/>
</dbReference>
<evidence type="ECO:0000256" key="9">
    <source>
        <dbReference type="ARBA" id="ARBA00023136"/>
    </source>
</evidence>
<keyword evidence="7 12" id="KW-0653">Protein transport</keyword>
<evidence type="ECO:0000256" key="8">
    <source>
        <dbReference type="ARBA" id="ARBA00022989"/>
    </source>
</evidence>
<evidence type="ECO:0000256" key="6">
    <source>
        <dbReference type="ARBA" id="ARBA00022795"/>
    </source>
</evidence>
<dbReference type="EMBL" id="DXIE01000010">
    <property type="protein sequence ID" value="HIV61497.1"/>
    <property type="molecule type" value="Genomic_DNA"/>
</dbReference>
<dbReference type="PROSITE" id="PS01060">
    <property type="entry name" value="FLIP_1"/>
    <property type="match status" value="1"/>
</dbReference>
<keyword evidence="8 12" id="KW-1133">Transmembrane helix</keyword>
<keyword evidence="13" id="KW-0969">Cilium</keyword>
<feature type="transmembrane region" description="Helical" evidence="12">
    <location>
        <begin position="60"/>
        <end position="79"/>
    </location>
</feature>
<dbReference type="InterPro" id="IPR005837">
    <property type="entry name" value="FliP"/>
</dbReference>
<keyword evidence="6 12" id="KW-1005">Bacterial flagellum biogenesis</keyword>
<dbReference type="GO" id="GO:0009425">
    <property type="term" value="C:bacterial-type flagellum basal body"/>
    <property type="evidence" value="ECO:0007669"/>
    <property type="project" value="UniProtKB-SubCell"/>
</dbReference>
<keyword evidence="5 12" id="KW-0812">Transmembrane</keyword>